<comment type="caution">
    <text evidence="3">The sequence shown here is derived from an EMBL/GenBank/DDBJ whole genome shotgun (WGS) entry which is preliminary data.</text>
</comment>
<keyword evidence="3" id="KW-0540">Nuclease</keyword>
<evidence type="ECO:0000259" key="2">
    <source>
        <dbReference type="Pfam" id="PF03372"/>
    </source>
</evidence>
<dbReference type="AlphaFoldDB" id="A0A229TBL3"/>
<dbReference type="PANTHER" id="PTHR42834">
    <property type="entry name" value="ENDONUCLEASE/EXONUCLEASE/PHOSPHATASE FAMILY PROTEIN (AFU_ORTHOLOGUE AFUA_3G09210)"/>
    <property type="match status" value="1"/>
</dbReference>
<keyword evidence="3" id="KW-0378">Hydrolase</keyword>
<dbReference type="GO" id="GO:0004519">
    <property type="term" value="F:endonuclease activity"/>
    <property type="evidence" value="ECO:0007669"/>
    <property type="project" value="UniProtKB-KW"/>
</dbReference>
<dbReference type="Gene3D" id="3.60.10.10">
    <property type="entry name" value="Endonuclease/exonuclease/phosphatase"/>
    <property type="match status" value="1"/>
</dbReference>
<organism evidence="3 4">
    <name type="scientific">Amycolatopsis vastitatis</name>
    <dbReference type="NCBI Taxonomy" id="1905142"/>
    <lineage>
        <taxon>Bacteria</taxon>
        <taxon>Bacillati</taxon>
        <taxon>Actinomycetota</taxon>
        <taxon>Actinomycetes</taxon>
        <taxon>Pseudonocardiales</taxon>
        <taxon>Pseudonocardiaceae</taxon>
        <taxon>Amycolatopsis</taxon>
    </lineage>
</organism>
<sequence length="316" mass="33819">MVVIGTWNLENLFLPGDGDGRPDPATYDAKLKALHGTITAIGPDVLAVQEVGDPEALKDLAARLTGDWHTVCSQHPDSRGIRVGFLSRLPLTVVADTVALPAKLAPIQVADPPAPLSGQLGRGALTVTAQLEGGSVTLITCHLKSKLLTYPENRFFPHGEGERARYGAYALYRRTAEATAVRELATAALEPGDGKRVIVLGDLNDEAEAATTQILTGPPGSEIGTGGFERDDAGDRRRLWNLSPLIPDAERYSRINHGRRELIDHIFASHALLAPLPEVHVRHDHDLPSVTEDPSAHVSKPGSDHAPVFASFPLDG</sequence>
<accession>A0A229TBL3</accession>
<dbReference type="OrthoDB" id="7297112at2"/>
<feature type="region of interest" description="Disordered" evidence="1">
    <location>
        <begin position="286"/>
        <end position="316"/>
    </location>
</feature>
<keyword evidence="3" id="KW-0255">Endonuclease</keyword>
<dbReference type="PANTHER" id="PTHR42834:SF1">
    <property type="entry name" value="ENDONUCLEASE_EXONUCLEASE_PHOSPHATASE FAMILY PROTEIN (AFU_ORTHOLOGUE AFUA_3G09210)"/>
    <property type="match status" value="1"/>
</dbReference>
<dbReference type="InterPro" id="IPR036691">
    <property type="entry name" value="Endo/exonu/phosph_ase_sf"/>
</dbReference>
<dbReference type="InterPro" id="IPR005135">
    <property type="entry name" value="Endo/exonuclease/phosphatase"/>
</dbReference>
<keyword evidence="4" id="KW-1185">Reference proteome</keyword>
<dbReference type="SUPFAM" id="SSF56219">
    <property type="entry name" value="DNase I-like"/>
    <property type="match status" value="1"/>
</dbReference>
<dbReference type="EMBL" id="NMUL01000009">
    <property type="protein sequence ID" value="OXM68635.1"/>
    <property type="molecule type" value="Genomic_DNA"/>
</dbReference>
<dbReference type="RefSeq" id="WP_093947396.1">
    <property type="nucleotide sequence ID" value="NZ_NMUL01000009.1"/>
</dbReference>
<reference evidence="4" key="1">
    <citation type="submission" date="2017-07" db="EMBL/GenBank/DDBJ databases">
        <title>Comparative genome mining reveals phylogenetic distribution patterns of secondary metabolites in Amycolatopsis.</title>
        <authorList>
            <person name="Adamek M."/>
            <person name="Alanjary M."/>
            <person name="Sales-Ortells H."/>
            <person name="Goodfellow M."/>
            <person name="Bull A.T."/>
            <person name="Kalinowski J."/>
            <person name="Ziemert N."/>
        </authorList>
    </citation>
    <scope>NUCLEOTIDE SEQUENCE [LARGE SCALE GENOMIC DNA]</scope>
    <source>
        <strain evidence="4">H5</strain>
    </source>
</reference>
<dbReference type="Pfam" id="PF03372">
    <property type="entry name" value="Exo_endo_phos"/>
    <property type="match status" value="1"/>
</dbReference>
<evidence type="ECO:0000313" key="4">
    <source>
        <dbReference type="Proteomes" id="UP000215199"/>
    </source>
</evidence>
<evidence type="ECO:0000313" key="3">
    <source>
        <dbReference type="EMBL" id="OXM68635.1"/>
    </source>
</evidence>
<name>A0A229TBL3_9PSEU</name>
<dbReference type="Proteomes" id="UP000215199">
    <property type="component" value="Unassembled WGS sequence"/>
</dbReference>
<gene>
    <name evidence="3" type="ORF">CF165_11110</name>
</gene>
<feature type="domain" description="Endonuclease/exonuclease/phosphatase" evidence="2">
    <location>
        <begin position="5"/>
        <end position="305"/>
    </location>
</feature>
<proteinExistence type="predicted"/>
<evidence type="ECO:0000256" key="1">
    <source>
        <dbReference type="SAM" id="MobiDB-lite"/>
    </source>
</evidence>
<protein>
    <submittedName>
        <fullName evidence="3">Endonuclease</fullName>
    </submittedName>
</protein>